<dbReference type="PROSITE" id="PS50931">
    <property type="entry name" value="HTH_LYSR"/>
    <property type="match status" value="1"/>
</dbReference>
<accession>A0ABX1YQX7</accession>
<dbReference type="PANTHER" id="PTHR30126:SF40">
    <property type="entry name" value="HTH-TYPE TRANSCRIPTIONAL REGULATOR GLTR"/>
    <property type="match status" value="1"/>
</dbReference>
<dbReference type="PANTHER" id="PTHR30126">
    <property type="entry name" value="HTH-TYPE TRANSCRIPTIONAL REGULATOR"/>
    <property type="match status" value="1"/>
</dbReference>
<dbReference type="Gene3D" id="3.40.190.290">
    <property type="match status" value="1"/>
</dbReference>
<proteinExistence type="inferred from homology"/>
<evidence type="ECO:0000313" key="6">
    <source>
        <dbReference type="EMBL" id="NOU83488.1"/>
    </source>
</evidence>
<dbReference type="InterPro" id="IPR036390">
    <property type="entry name" value="WH_DNA-bd_sf"/>
</dbReference>
<evidence type="ECO:0000256" key="4">
    <source>
        <dbReference type="ARBA" id="ARBA00023163"/>
    </source>
</evidence>
<dbReference type="InterPro" id="IPR000847">
    <property type="entry name" value="LysR_HTH_N"/>
</dbReference>
<dbReference type="EMBL" id="WHOB01000093">
    <property type="protein sequence ID" value="NOU83488.1"/>
    <property type="molecule type" value="Genomic_DNA"/>
</dbReference>
<dbReference type="SUPFAM" id="SSF53850">
    <property type="entry name" value="Periplasmic binding protein-like II"/>
    <property type="match status" value="1"/>
</dbReference>
<evidence type="ECO:0000256" key="3">
    <source>
        <dbReference type="ARBA" id="ARBA00023125"/>
    </source>
</evidence>
<dbReference type="Pfam" id="PF03466">
    <property type="entry name" value="LysR_substrate"/>
    <property type="match status" value="1"/>
</dbReference>
<sequence>MGDPGERCGMDMGLLKVFLAVAEEGSISKAAQSLNYVQSNVTARIQQLEQELKTPLFYRHSRGITLTSAGQTFMEYTVRILKLLDEAKQAVLDSPVPKGSITVGSDTTAAVRLPAILSAYRVCYPDVEVHLQVGRAGELIDSVLQHTVHGAFLDGPVEHPEIVQELLIHERIGLVIPDTMDYQGIRSVHDKTLLMLNSECLYRSRLEKWLAEEGGRLGKVMEFGTMEGLLGCVKAGIGYAVLPLSYFTRMNVTEGIRIYPFPEKYAEVPTVFIRRRDLYMTSAFREFIEELKAGLPEAVSGADMTADTAAEL</sequence>
<evidence type="ECO:0000256" key="2">
    <source>
        <dbReference type="ARBA" id="ARBA00023015"/>
    </source>
</evidence>
<keyword evidence="7" id="KW-1185">Reference proteome</keyword>
<dbReference type="Pfam" id="PF00126">
    <property type="entry name" value="HTH_1"/>
    <property type="match status" value="1"/>
</dbReference>
<dbReference type="Proteomes" id="UP000596857">
    <property type="component" value="Unassembled WGS sequence"/>
</dbReference>
<reference evidence="6 7" key="1">
    <citation type="submission" date="2019-10" db="EMBL/GenBank/DDBJ databases">
        <title>Description of Paenibacillus terricola sp. nov.</title>
        <authorList>
            <person name="Carlier A."/>
            <person name="Qi S."/>
        </authorList>
    </citation>
    <scope>NUCLEOTIDE SEQUENCE [LARGE SCALE GENOMIC DNA]</scope>
    <source>
        <strain evidence="6 7">LMG 31459</strain>
    </source>
</reference>
<dbReference type="InterPro" id="IPR005119">
    <property type="entry name" value="LysR_subst-bd"/>
</dbReference>
<keyword evidence="3" id="KW-0238">DNA-binding</keyword>
<organism evidence="6 7">
    <name type="scientific">Paenibacillus phytohabitans</name>
    <dbReference type="NCBI Taxonomy" id="2654978"/>
    <lineage>
        <taxon>Bacteria</taxon>
        <taxon>Bacillati</taxon>
        <taxon>Bacillota</taxon>
        <taxon>Bacilli</taxon>
        <taxon>Bacillales</taxon>
        <taxon>Paenibacillaceae</taxon>
        <taxon>Paenibacillus</taxon>
    </lineage>
</organism>
<dbReference type="PRINTS" id="PR00039">
    <property type="entry name" value="HTHLYSR"/>
</dbReference>
<keyword evidence="2" id="KW-0805">Transcription regulation</keyword>
<feature type="domain" description="HTH lysR-type" evidence="5">
    <location>
        <begin position="10"/>
        <end position="67"/>
    </location>
</feature>
<name>A0ABX1YQX7_9BACL</name>
<comment type="similarity">
    <text evidence="1">Belongs to the LysR transcriptional regulatory family.</text>
</comment>
<comment type="caution">
    <text evidence="6">The sequence shown here is derived from an EMBL/GenBank/DDBJ whole genome shotgun (WGS) entry which is preliminary data.</text>
</comment>
<evidence type="ECO:0000256" key="1">
    <source>
        <dbReference type="ARBA" id="ARBA00009437"/>
    </source>
</evidence>
<dbReference type="SUPFAM" id="SSF46785">
    <property type="entry name" value="Winged helix' DNA-binding domain"/>
    <property type="match status" value="1"/>
</dbReference>
<protein>
    <submittedName>
        <fullName evidence="6">LysR family transcriptional regulator</fullName>
    </submittedName>
</protein>
<gene>
    <name evidence="6" type="ORF">GC101_32010</name>
</gene>
<evidence type="ECO:0000259" key="5">
    <source>
        <dbReference type="PROSITE" id="PS50931"/>
    </source>
</evidence>
<dbReference type="Gene3D" id="1.10.10.10">
    <property type="entry name" value="Winged helix-like DNA-binding domain superfamily/Winged helix DNA-binding domain"/>
    <property type="match status" value="1"/>
</dbReference>
<evidence type="ECO:0000313" key="7">
    <source>
        <dbReference type="Proteomes" id="UP000596857"/>
    </source>
</evidence>
<dbReference type="InterPro" id="IPR036388">
    <property type="entry name" value="WH-like_DNA-bd_sf"/>
</dbReference>
<keyword evidence="4" id="KW-0804">Transcription</keyword>